<dbReference type="Proteomes" id="UP000028582">
    <property type="component" value="Unassembled WGS sequence"/>
</dbReference>
<comment type="caution">
    <text evidence="2">The sequence shown here is derived from an EMBL/GenBank/DDBJ whole genome shotgun (WGS) entry which is preliminary data.</text>
</comment>
<evidence type="ECO:0000256" key="1">
    <source>
        <dbReference type="SAM" id="MobiDB-lite"/>
    </source>
</evidence>
<sequence>MAVVKKRIFVKACRKAKNLLTNPVVKPKNDKKNNVLQLPKAKPRQKQRKKLEQARMQVERKHEP</sequence>
<evidence type="ECO:0000313" key="2">
    <source>
        <dbReference type="EMBL" id="ETO78806.1"/>
    </source>
</evidence>
<organism evidence="2 3">
    <name type="scientific">Phytophthora nicotianae P1976</name>
    <dbReference type="NCBI Taxonomy" id="1317066"/>
    <lineage>
        <taxon>Eukaryota</taxon>
        <taxon>Sar</taxon>
        <taxon>Stramenopiles</taxon>
        <taxon>Oomycota</taxon>
        <taxon>Peronosporomycetes</taxon>
        <taxon>Peronosporales</taxon>
        <taxon>Peronosporaceae</taxon>
        <taxon>Phytophthora</taxon>
    </lineage>
</organism>
<proteinExistence type="predicted"/>
<gene>
    <name evidence="2" type="ORF">F444_06357</name>
</gene>
<feature type="region of interest" description="Disordered" evidence="1">
    <location>
        <begin position="21"/>
        <end position="64"/>
    </location>
</feature>
<reference evidence="2 3" key="1">
    <citation type="submission" date="2013-11" db="EMBL/GenBank/DDBJ databases">
        <title>The Genome Sequence of Phytophthora parasitica P1976.</title>
        <authorList>
            <consortium name="The Broad Institute Genomics Platform"/>
            <person name="Russ C."/>
            <person name="Tyler B."/>
            <person name="Panabieres F."/>
            <person name="Shan W."/>
            <person name="Tripathy S."/>
            <person name="Grunwald N."/>
            <person name="Machado M."/>
            <person name="Johnson C.S."/>
            <person name="Walker B."/>
            <person name="Young S."/>
            <person name="Zeng Q."/>
            <person name="Gargeya S."/>
            <person name="Fitzgerald M."/>
            <person name="Haas B."/>
            <person name="Abouelleil A."/>
            <person name="Allen A.W."/>
            <person name="Alvarado L."/>
            <person name="Arachchi H.M."/>
            <person name="Berlin A.M."/>
            <person name="Chapman S.B."/>
            <person name="Gainer-Dewar J."/>
            <person name="Goldberg J."/>
            <person name="Griggs A."/>
            <person name="Gujja S."/>
            <person name="Hansen M."/>
            <person name="Howarth C."/>
            <person name="Imamovic A."/>
            <person name="Ireland A."/>
            <person name="Larimer J."/>
            <person name="McCowan C."/>
            <person name="Murphy C."/>
            <person name="Pearson M."/>
            <person name="Poon T.W."/>
            <person name="Priest M."/>
            <person name="Roberts A."/>
            <person name="Saif S."/>
            <person name="Shea T."/>
            <person name="Sisk P."/>
            <person name="Sykes S."/>
            <person name="Wortman J."/>
            <person name="Nusbaum C."/>
            <person name="Birren B."/>
        </authorList>
    </citation>
    <scope>NUCLEOTIDE SEQUENCE [LARGE SCALE GENOMIC DNA]</scope>
    <source>
        <strain evidence="2 3">P1976</strain>
    </source>
</reference>
<protein>
    <submittedName>
        <fullName evidence="2">Uncharacterized protein</fullName>
    </submittedName>
</protein>
<dbReference type="AlphaFoldDB" id="A0A081AIU5"/>
<accession>A0A081AIU5</accession>
<feature type="compositionally biased region" description="Basic and acidic residues" evidence="1">
    <location>
        <begin position="50"/>
        <end position="64"/>
    </location>
</feature>
<evidence type="ECO:0000313" key="3">
    <source>
        <dbReference type="Proteomes" id="UP000028582"/>
    </source>
</evidence>
<name>A0A081AIU5_PHYNI</name>
<dbReference type="EMBL" id="ANJA01001178">
    <property type="protein sequence ID" value="ETO78806.1"/>
    <property type="molecule type" value="Genomic_DNA"/>
</dbReference>